<keyword evidence="3" id="KW-1185">Reference proteome</keyword>
<keyword evidence="1" id="KW-0812">Transmembrane</keyword>
<dbReference type="Proteomes" id="UP001519460">
    <property type="component" value="Unassembled WGS sequence"/>
</dbReference>
<name>A0ABD0LHA7_9CAEN</name>
<evidence type="ECO:0000313" key="3">
    <source>
        <dbReference type="Proteomes" id="UP001519460"/>
    </source>
</evidence>
<sequence length="138" mass="14906">MSIDVRVSVAVSDVARSAPLVFASSRPLLQRALEIDGSFRGSPAPLSAGLAARWLQPSLHPLSLTPRPLPTLCDGSNHFRYLHTHLRAYLSCLALPSPSPRPHLPSPPSIPERVAASTAAWVVIAPSYCVFVFCLFLQ</sequence>
<keyword evidence="1" id="KW-0472">Membrane</keyword>
<dbReference type="EMBL" id="JACVVK020000050">
    <property type="protein sequence ID" value="KAK7498498.1"/>
    <property type="molecule type" value="Genomic_DNA"/>
</dbReference>
<keyword evidence="1" id="KW-1133">Transmembrane helix</keyword>
<gene>
    <name evidence="2" type="ORF">BaRGS_00010158</name>
</gene>
<organism evidence="2 3">
    <name type="scientific">Batillaria attramentaria</name>
    <dbReference type="NCBI Taxonomy" id="370345"/>
    <lineage>
        <taxon>Eukaryota</taxon>
        <taxon>Metazoa</taxon>
        <taxon>Spiralia</taxon>
        <taxon>Lophotrochozoa</taxon>
        <taxon>Mollusca</taxon>
        <taxon>Gastropoda</taxon>
        <taxon>Caenogastropoda</taxon>
        <taxon>Sorbeoconcha</taxon>
        <taxon>Cerithioidea</taxon>
        <taxon>Batillariidae</taxon>
        <taxon>Batillaria</taxon>
    </lineage>
</organism>
<dbReference type="AlphaFoldDB" id="A0ABD0LHA7"/>
<accession>A0ABD0LHA7</accession>
<proteinExistence type="predicted"/>
<protein>
    <submittedName>
        <fullName evidence="2">Uncharacterized protein</fullName>
    </submittedName>
</protein>
<reference evidence="2 3" key="1">
    <citation type="journal article" date="2023" name="Sci. Data">
        <title>Genome assembly of the Korean intertidal mud-creeper Batillaria attramentaria.</title>
        <authorList>
            <person name="Patra A.K."/>
            <person name="Ho P.T."/>
            <person name="Jun S."/>
            <person name="Lee S.J."/>
            <person name="Kim Y."/>
            <person name="Won Y.J."/>
        </authorList>
    </citation>
    <scope>NUCLEOTIDE SEQUENCE [LARGE SCALE GENOMIC DNA]</scope>
    <source>
        <strain evidence="2">Wonlab-2016</strain>
    </source>
</reference>
<evidence type="ECO:0000256" key="1">
    <source>
        <dbReference type="SAM" id="Phobius"/>
    </source>
</evidence>
<comment type="caution">
    <text evidence="2">The sequence shown here is derived from an EMBL/GenBank/DDBJ whole genome shotgun (WGS) entry which is preliminary data.</text>
</comment>
<feature type="transmembrane region" description="Helical" evidence="1">
    <location>
        <begin position="114"/>
        <end position="137"/>
    </location>
</feature>
<evidence type="ECO:0000313" key="2">
    <source>
        <dbReference type="EMBL" id="KAK7498498.1"/>
    </source>
</evidence>